<gene>
    <name evidence="2" type="ORF">ACFPIJ_16490</name>
</gene>
<feature type="region of interest" description="Disordered" evidence="1">
    <location>
        <begin position="1"/>
        <end position="42"/>
    </location>
</feature>
<evidence type="ECO:0000256" key="1">
    <source>
        <dbReference type="SAM" id="MobiDB-lite"/>
    </source>
</evidence>
<dbReference type="Proteomes" id="UP001595912">
    <property type="component" value="Unassembled WGS sequence"/>
</dbReference>
<keyword evidence="3" id="KW-1185">Reference proteome</keyword>
<organism evidence="2 3">
    <name type="scientific">Dactylosporangium cerinum</name>
    <dbReference type="NCBI Taxonomy" id="1434730"/>
    <lineage>
        <taxon>Bacteria</taxon>
        <taxon>Bacillati</taxon>
        <taxon>Actinomycetota</taxon>
        <taxon>Actinomycetes</taxon>
        <taxon>Micromonosporales</taxon>
        <taxon>Micromonosporaceae</taxon>
        <taxon>Dactylosporangium</taxon>
    </lineage>
</organism>
<name>A0ABV9VSQ6_9ACTN</name>
<proteinExistence type="predicted"/>
<sequence length="42" mass="4635">MGGGPDLQRSRAIQAGHPETEEPYVELRDTRKLNTEPAEADV</sequence>
<protein>
    <submittedName>
        <fullName evidence="2">Uncharacterized protein</fullName>
    </submittedName>
</protein>
<comment type="caution">
    <text evidence="2">The sequence shown here is derived from an EMBL/GenBank/DDBJ whole genome shotgun (WGS) entry which is preliminary data.</text>
</comment>
<dbReference type="RefSeq" id="WP_380115857.1">
    <property type="nucleotide sequence ID" value="NZ_JBHSIU010000018.1"/>
</dbReference>
<reference evidence="3" key="1">
    <citation type="journal article" date="2019" name="Int. J. Syst. Evol. Microbiol.">
        <title>The Global Catalogue of Microorganisms (GCM) 10K type strain sequencing project: providing services to taxonomists for standard genome sequencing and annotation.</title>
        <authorList>
            <consortium name="The Broad Institute Genomics Platform"/>
            <consortium name="The Broad Institute Genome Sequencing Center for Infectious Disease"/>
            <person name="Wu L."/>
            <person name="Ma J."/>
        </authorList>
    </citation>
    <scope>NUCLEOTIDE SEQUENCE [LARGE SCALE GENOMIC DNA]</scope>
    <source>
        <strain evidence="3">CGMCC 4.7152</strain>
    </source>
</reference>
<dbReference type="EMBL" id="JBHSIU010000018">
    <property type="protein sequence ID" value="MFC4999430.1"/>
    <property type="molecule type" value="Genomic_DNA"/>
</dbReference>
<accession>A0ABV9VSQ6</accession>
<evidence type="ECO:0000313" key="3">
    <source>
        <dbReference type="Proteomes" id="UP001595912"/>
    </source>
</evidence>
<evidence type="ECO:0000313" key="2">
    <source>
        <dbReference type="EMBL" id="MFC4999430.1"/>
    </source>
</evidence>
<feature type="compositionally biased region" description="Basic and acidic residues" evidence="1">
    <location>
        <begin position="25"/>
        <end position="34"/>
    </location>
</feature>